<dbReference type="Gene3D" id="3.30.2220.30">
    <property type="match status" value="1"/>
</dbReference>
<dbReference type="EMBL" id="JAPTNG010000009">
    <property type="protein sequence ID" value="MCZ0831831.1"/>
    <property type="molecule type" value="Genomic_DNA"/>
</dbReference>
<dbReference type="InterPro" id="IPR038559">
    <property type="entry name" value="XkdN-like_sf"/>
</dbReference>
<name>A0ABT4HZD9_9BACL</name>
<dbReference type="Pfam" id="PF08890">
    <property type="entry name" value="Phage_TAC_5"/>
    <property type="match status" value="1"/>
</dbReference>
<reference evidence="1" key="1">
    <citation type="submission" date="2022-09" db="EMBL/GenBank/DDBJ databases">
        <title>Genome analysis and characterization of larvicidal activity of Brevibacillus strains.</title>
        <authorList>
            <person name="Patrusheva E.V."/>
            <person name="Izotova A.O."/>
            <person name="Toshchakov S.V."/>
            <person name="Sineoky S.P."/>
        </authorList>
    </citation>
    <scope>NUCLEOTIDE SEQUENCE</scope>
    <source>
        <strain evidence="1">VKPM_B-13244</strain>
    </source>
</reference>
<proteinExistence type="predicted"/>
<accession>A0ABT4HZD9</accession>
<evidence type="ECO:0000313" key="1">
    <source>
        <dbReference type="EMBL" id="MCZ0831831.1"/>
    </source>
</evidence>
<sequence length="140" mass="16242">MSDLSMFFAENVSTEVVEEFVVSERFKDKDGSPVKWKIRTITESENDRIRKECIRQPKNKKRQQMPEFDPNEYRVKLAVNCVVYPDLKNKDLQNSYKVIGAESLLKAMLISGEASALYEKIDEINGFDKEISELVEEVKN</sequence>
<organism evidence="1 2">
    <name type="scientific">Brevibacillus halotolerans</name>
    <dbReference type="NCBI Taxonomy" id="1507437"/>
    <lineage>
        <taxon>Bacteria</taxon>
        <taxon>Bacillati</taxon>
        <taxon>Bacillota</taxon>
        <taxon>Bacilli</taxon>
        <taxon>Bacillales</taxon>
        <taxon>Paenibacillaceae</taxon>
        <taxon>Brevibacillus</taxon>
    </lineage>
</organism>
<dbReference type="RefSeq" id="WP_258417667.1">
    <property type="nucleotide sequence ID" value="NZ_JAPTNG010000009.1"/>
</dbReference>
<comment type="caution">
    <text evidence="1">The sequence shown here is derived from an EMBL/GenBank/DDBJ whole genome shotgun (WGS) entry which is preliminary data.</text>
</comment>
<gene>
    <name evidence="1" type="ORF">O0535_13885</name>
</gene>
<keyword evidence="2" id="KW-1185">Reference proteome</keyword>
<protein>
    <submittedName>
        <fullName evidence="1">Phage portal protein</fullName>
    </submittedName>
</protein>
<evidence type="ECO:0000313" key="2">
    <source>
        <dbReference type="Proteomes" id="UP001067708"/>
    </source>
</evidence>
<dbReference type="Proteomes" id="UP001067708">
    <property type="component" value="Unassembled WGS sequence"/>
</dbReference>
<dbReference type="InterPro" id="IPR014986">
    <property type="entry name" value="XkdN-like"/>
</dbReference>